<organism evidence="2 3">
    <name type="scientific">Crocosphaera chwakensis CCY0110</name>
    <dbReference type="NCBI Taxonomy" id="391612"/>
    <lineage>
        <taxon>Bacteria</taxon>
        <taxon>Bacillati</taxon>
        <taxon>Cyanobacteriota</taxon>
        <taxon>Cyanophyceae</taxon>
        <taxon>Oscillatoriophycideae</taxon>
        <taxon>Chroococcales</taxon>
        <taxon>Aphanothecaceae</taxon>
        <taxon>Crocosphaera</taxon>
        <taxon>Crocosphaera chwakensis</taxon>
    </lineage>
</organism>
<feature type="transmembrane region" description="Helical" evidence="1">
    <location>
        <begin position="35"/>
        <end position="54"/>
    </location>
</feature>
<protein>
    <submittedName>
        <fullName evidence="2">Uncharacterized protein</fullName>
    </submittedName>
</protein>
<comment type="caution">
    <text evidence="2">The sequence shown here is derived from an EMBL/GenBank/DDBJ whole genome shotgun (WGS) entry which is preliminary data.</text>
</comment>
<reference evidence="2 3" key="1">
    <citation type="submission" date="2007-03" db="EMBL/GenBank/DDBJ databases">
        <authorList>
            <person name="Stal L."/>
            <person name="Ferriera S."/>
            <person name="Johnson J."/>
            <person name="Kravitz S."/>
            <person name="Beeson K."/>
            <person name="Sutton G."/>
            <person name="Rogers Y.-H."/>
            <person name="Friedman R."/>
            <person name="Frazier M."/>
            <person name="Venter J.C."/>
        </authorList>
    </citation>
    <scope>NUCLEOTIDE SEQUENCE [LARGE SCALE GENOMIC DNA]</scope>
    <source>
        <strain evidence="2 3">CCY0110</strain>
    </source>
</reference>
<name>A3IT77_9CHRO</name>
<gene>
    <name evidence="2" type="ORF">CY0110_04923</name>
</gene>
<evidence type="ECO:0000313" key="2">
    <source>
        <dbReference type="EMBL" id="EAZ90381.1"/>
    </source>
</evidence>
<evidence type="ECO:0000313" key="3">
    <source>
        <dbReference type="Proteomes" id="UP000003781"/>
    </source>
</evidence>
<dbReference type="Proteomes" id="UP000003781">
    <property type="component" value="Unassembled WGS sequence"/>
</dbReference>
<keyword evidence="3" id="KW-1185">Reference proteome</keyword>
<dbReference type="EMBL" id="AAXW01000026">
    <property type="protein sequence ID" value="EAZ90381.1"/>
    <property type="molecule type" value="Genomic_DNA"/>
</dbReference>
<evidence type="ECO:0000256" key="1">
    <source>
        <dbReference type="SAM" id="Phobius"/>
    </source>
</evidence>
<sequence>MSTLKEDVKELKGSSKAQIWTAVTSPALRGQGRHLTLIGILGTAVIGTVIRFVITAYPGGNPYAIAQMGRGQVLIYIRLFQF</sequence>
<keyword evidence="1" id="KW-0472">Membrane</keyword>
<accession>A3IT77</accession>
<proteinExistence type="predicted"/>
<dbReference type="AlphaFoldDB" id="A3IT77"/>
<keyword evidence="1" id="KW-1133">Transmembrane helix</keyword>
<keyword evidence="1" id="KW-0812">Transmembrane</keyword>